<evidence type="ECO:0000313" key="1">
    <source>
        <dbReference type="EMBL" id="KAI3678105.1"/>
    </source>
</evidence>
<gene>
    <name evidence="1" type="ORF">L6452_37386</name>
</gene>
<organism evidence="1 2">
    <name type="scientific">Arctium lappa</name>
    <name type="common">Greater burdock</name>
    <name type="synonym">Lappa major</name>
    <dbReference type="NCBI Taxonomy" id="4217"/>
    <lineage>
        <taxon>Eukaryota</taxon>
        <taxon>Viridiplantae</taxon>
        <taxon>Streptophyta</taxon>
        <taxon>Embryophyta</taxon>
        <taxon>Tracheophyta</taxon>
        <taxon>Spermatophyta</taxon>
        <taxon>Magnoliopsida</taxon>
        <taxon>eudicotyledons</taxon>
        <taxon>Gunneridae</taxon>
        <taxon>Pentapetalae</taxon>
        <taxon>asterids</taxon>
        <taxon>campanulids</taxon>
        <taxon>Asterales</taxon>
        <taxon>Asteraceae</taxon>
        <taxon>Carduoideae</taxon>
        <taxon>Cardueae</taxon>
        <taxon>Arctiinae</taxon>
        <taxon>Arctium</taxon>
    </lineage>
</organism>
<evidence type="ECO:0000313" key="2">
    <source>
        <dbReference type="Proteomes" id="UP001055879"/>
    </source>
</evidence>
<sequence length="92" mass="10287">MSLKSFQFDDKEIKSANSFTALLEFPPNQAAELLHSPEEATPDVKSLGKKLKSSATKSDGEKLPYIHVHDRRDKEREDKCSDEASSRAGPRL</sequence>
<name>A0ACB8Y3W1_ARCLA</name>
<dbReference type="EMBL" id="CM042060">
    <property type="protein sequence ID" value="KAI3678105.1"/>
    <property type="molecule type" value="Genomic_DNA"/>
</dbReference>
<protein>
    <submittedName>
        <fullName evidence="1">Uncharacterized protein</fullName>
    </submittedName>
</protein>
<reference evidence="2" key="1">
    <citation type="journal article" date="2022" name="Mol. Ecol. Resour.">
        <title>The genomes of chicory, endive, great burdock and yacon provide insights into Asteraceae palaeo-polyploidization history and plant inulin production.</title>
        <authorList>
            <person name="Fan W."/>
            <person name="Wang S."/>
            <person name="Wang H."/>
            <person name="Wang A."/>
            <person name="Jiang F."/>
            <person name="Liu H."/>
            <person name="Zhao H."/>
            <person name="Xu D."/>
            <person name="Zhang Y."/>
        </authorList>
    </citation>
    <scope>NUCLEOTIDE SEQUENCE [LARGE SCALE GENOMIC DNA]</scope>
    <source>
        <strain evidence="2">cv. Niubang</strain>
    </source>
</reference>
<dbReference type="Proteomes" id="UP001055879">
    <property type="component" value="Linkage Group LG14"/>
</dbReference>
<accession>A0ACB8Y3W1</accession>
<proteinExistence type="predicted"/>
<keyword evidence="2" id="KW-1185">Reference proteome</keyword>
<reference evidence="1 2" key="2">
    <citation type="journal article" date="2022" name="Mol. Ecol. Resour.">
        <title>The genomes of chicory, endive, great burdock and yacon provide insights into Asteraceae paleo-polyploidization history and plant inulin production.</title>
        <authorList>
            <person name="Fan W."/>
            <person name="Wang S."/>
            <person name="Wang H."/>
            <person name="Wang A."/>
            <person name="Jiang F."/>
            <person name="Liu H."/>
            <person name="Zhao H."/>
            <person name="Xu D."/>
            <person name="Zhang Y."/>
        </authorList>
    </citation>
    <scope>NUCLEOTIDE SEQUENCE [LARGE SCALE GENOMIC DNA]</scope>
    <source>
        <strain evidence="2">cv. Niubang</strain>
    </source>
</reference>
<comment type="caution">
    <text evidence="1">The sequence shown here is derived from an EMBL/GenBank/DDBJ whole genome shotgun (WGS) entry which is preliminary data.</text>
</comment>